<dbReference type="SUPFAM" id="SSF69360">
    <property type="entry name" value="Cell wall binding repeat"/>
    <property type="match status" value="1"/>
</dbReference>
<dbReference type="RefSeq" id="WP_120260716.1">
    <property type="nucleotide sequence ID" value="NZ_RAPY01000004.1"/>
</dbReference>
<dbReference type="PANTHER" id="PTHR37841:SF1">
    <property type="entry name" value="DUF3298 DOMAIN-CONTAINING PROTEIN"/>
    <property type="match status" value="1"/>
</dbReference>
<dbReference type="OrthoDB" id="700862at2"/>
<dbReference type="PROSITE" id="PS51257">
    <property type="entry name" value="PROKAR_LIPOPROTEIN"/>
    <property type="match status" value="1"/>
</dbReference>
<dbReference type="EMBL" id="RAPY01000004">
    <property type="protein sequence ID" value="RKE46868.1"/>
    <property type="molecule type" value="Genomic_DNA"/>
</dbReference>
<gene>
    <name evidence="1" type="ORF">DFQ12_4024</name>
</gene>
<evidence type="ECO:0000313" key="2">
    <source>
        <dbReference type="Proteomes" id="UP000286246"/>
    </source>
</evidence>
<protein>
    <submittedName>
        <fullName evidence="1">WG repeat protein</fullName>
    </submittedName>
</protein>
<organism evidence="1 2">
    <name type="scientific">Sphingobacterium detergens</name>
    <dbReference type="NCBI Taxonomy" id="1145106"/>
    <lineage>
        <taxon>Bacteria</taxon>
        <taxon>Pseudomonadati</taxon>
        <taxon>Bacteroidota</taxon>
        <taxon>Sphingobacteriia</taxon>
        <taxon>Sphingobacteriales</taxon>
        <taxon>Sphingobacteriaceae</taxon>
        <taxon>Sphingobacterium</taxon>
    </lineage>
</organism>
<dbReference type="InterPro" id="IPR032774">
    <property type="entry name" value="WG_beta_rep"/>
</dbReference>
<evidence type="ECO:0000313" key="1">
    <source>
        <dbReference type="EMBL" id="RKE46868.1"/>
    </source>
</evidence>
<accession>A0A420AQY1</accession>
<sequence length="248" mass="27520">MRINNPYKIVGIVATIVLMGGSCQGQDATKAAKEGVEEAVLLIGQLPGKYNTAEDIWENPDTAYEQFIRFDGENLATFHRTDANGDLGTVGIIDKTGKVIVQPNYFSTTTKPHFGFFEVQDSKQRVGLINEKGVEVVSPQYESIFLDASLMAIDSTIIKVAKDGKQGFIDHNGAIVVPFKYQVLDVAGKNRIMYMESPKHWGLMDYNSKIMTDPVFTFSNIFVGGKMVLQQADGEEYTLYEDGKIIKK</sequence>
<name>A0A420AQY1_SPHD1</name>
<proteinExistence type="predicted"/>
<dbReference type="Pfam" id="PF14903">
    <property type="entry name" value="WG_beta_rep"/>
    <property type="match status" value="3"/>
</dbReference>
<keyword evidence="2" id="KW-1185">Reference proteome</keyword>
<dbReference type="PANTHER" id="PTHR37841">
    <property type="entry name" value="GLR2918 PROTEIN"/>
    <property type="match status" value="1"/>
</dbReference>
<comment type="caution">
    <text evidence="1">The sequence shown here is derived from an EMBL/GenBank/DDBJ whole genome shotgun (WGS) entry which is preliminary data.</text>
</comment>
<dbReference type="AlphaFoldDB" id="A0A420AQY1"/>
<reference evidence="1 2" key="1">
    <citation type="submission" date="2018-09" db="EMBL/GenBank/DDBJ databases">
        <title>Genomic Encyclopedia of Type Strains, Phase III (KMG-III): the genomes of soil and plant-associated and newly described type strains.</title>
        <authorList>
            <person name="Whitman W."/>
        </authorList>
    </citation>
    <scope>NUCLEOTIDE SEQUENCE [LARGE SCALE GENOMIC DNA]</scope>
    <source>
        <strain evidence="1 2">CECT 7938</strain>
    </source>
</reference>
<dbReference type="Proteomes" id="UP000286246">
    <property type="component" value="Unassembled WGS sequence"/>
</dbReference>